<protein>
    <submittedName>
        <fullName evidence="2">Uncharacterized protein</fullName>
    </submittedName>
</protein>
<dbReference type="Proteomes" id="UP000186102">
    <property type="component" value="Unassembled WGS sequence"/>
</dbReference>
<dbReference type="EMBL" id="MLBF01000043">
    <property type="protein sequence ID" value="OLN28422.1"/>
    <property type="molecule type" value="Genomic_DNA"/>
</dbReference>
<dbReference type="STRING" id="1888891.DSOL_4071"/>
<dbReference type="AlphaFoldDB" id="A0A1Q8QM92"/>
<evidence type="ECO:0000256" key="1">
    <source>
        <dbReference type="SAM" id="Phobius"/>
    </source>
</evidence>
<sequence length="48" mass="5184">MVAFAEAYVNPVPQDAEELKRNLILGLRTGGNSFFVVVSLMMASGIAR</sequence>
<evidence type="ECO:0000313" key="2">
    <source>
        <dbReference type="EMBL" id="OLN28422.1"/>
    </source>
</evidence>
<keyword evidence="1" id="KW-0812">Transmembrane</keyword>
<accession>A0A1Q8QM92</accession>
<keyword evidence="1" id="KW-1133">Transmembrane helix</keyword>
<gene>
    <name evidence="2" type="ORF">DSOL_4071</name>
</gene>
<name>A0A1Q8QM92_9FIRM</name>
<organism evidence="2 3">
    <name type="scientific">Desulfosporosinus metallidurans</name>
    <dbReference type="NCBI Taxonomy" id="1888891"/>
    <lineage>
        <taxon>Bacteria</taxon>
        <taxon>Bacillati</taxon>
        <taxon>Bacillota</taxon>
        <taxon>Clostridia</taxon>
        <taxon>Eubacteriales</taxon>
        <taxon>Desulfitobacteriaceae</taxon>
        <taxon>Desulfosporosinus</taxon>
    </lineage>
</organism>
<keyword evidence="1" id="KW-0472">Membrane</keyword>
<comment type="caution">
    <text evidence="2">The sequence shown here is derived from an EMBL/GenBank/DDBJ whole genome shotgun (WGS) entry which is preliminary data.</text>
</comment>
<keyword evidence="3" id="KW-1185">Reference proteome</keyword>
<evidence type="ECO:0000313" key="3">
    <source>
        <dbReference type="Proteomes" id="UP000186102"/>
    </source>
</evidence>
<proteinExistence type="predicted"/>
<reference evidence="2 3" key="1">
    <citation type="submission" date="2016-09" db="EMBL/GenBank/DDBJ databases">
        <title>Complete genome of Desulfosporosinus sp. OL.</title>
        <authorList>
            <person name="Mardanov A."/>
            <person name="Beletsky A."/>
            <person name="Panova A."/>
            <person name="Karnachuk O."/>
            <person name="Ravin N."/>
        </authorList>
    </citation>
    <scope>NUCLEOTIDE SEQUENCE [LARGE SCALE GENOMIC DNA]</scope>
    <source>
        <strain evidence="2 3">OL</strain>
    </source>
</reference>
<feature type="transmembrane region" description="Helical" evidence="1">
    <location>
        <begin position="29"/>
        <end position="47"/>
    </location>
</feature>